<dbReference type="InterPro" id="IPR001343">
    <property type="entry name" value="Hemolysn_Ca-bd"/>
</dbReference>
<evidence type="ECO:0000313" key="5">
    <source>
        <dbReference type="EMBL" id="MBR9970156.1"/>
    </source>
</evidence>
<gene>
    <name evidence="5" type="ORF">KEC16_00330</name>
</gene>
<dbReference type="Gene3D" id="2.150.10.10">
    <property type="entry name" value="Serralysin-like metalloprotease, C-terminal"/>
    <property type="match status" value="3"/>
</dbReference>
<dbReference type="PANTHER" id="PTHR38340">
    <property type="entry name" value="S-LAYER PROTEIN"/>
    <property type="match status" value="1"/>
</dbReference>
<dbReference type="PRINTS" id="PR00313">
    <property type="entry name" value="CABNDNGRPT"/>
</dbReference>
<protein>
    <submittedName>
        <fullName evidence="5">FecR domain-containing protein</fullName>
    </submittedName>
</protein>
<dbReference type="Pfam" id="PF00353">
    <property type="entry name" value="HemolysinCabind"/>
    <property type="match status" value="3"/>
</dbReference>
<dbReference type="PANTHER" id="PTHR38340:SF1">
    <property type="entry name" value="S-LAYER PROTEIN"/>
    <property type="match status" value="1"/>
</dbReference>
<feature type="compositionally biased region" description="Low complexity" evidence="3">
    <location>
        <begin position="295"/>
        <end position="304"/>
    </location>
</feature>
<name>A0ABS5I7D6_9PROT</name>
<comment type="caution">
    <text evidence="5">The sequence shown here is derived from an EMBL/GenBank/DDBJ whole genome shotgun (WGS) entry which is preliminary data.</text>
</comment>
<reference evidence="5 6" key="1">
    <citation type="submission" date="2021-04" db="EMBL/GenBank/DDBJ databases">
        <title>Magnetospirillum sulfuroxidans sp. nov., a facultative chemolithoautotrophic sulfur-oxidizing alphaproteobacterium isolated from freshwater sediment and proposals for Paramagetospirillum gen. nov., and Magnetospirillaceae fam. nov.</title>
        <authorList>
            <person name="Koziaeva V."/>
            <person name="Geelhoed J.S."/>
            <person name="Sorokin D.Y."/>
            <person name="Grouzdev D.S."/>
        </authorList>
    </citation>
    <scope>NUCLEOTIDE SEQUENCE [LARGE SCALE GENOMIC DNA]</scope>
    <source>
        <strain evidence="5 6">J10</strain>
    </source>
</reference>
<comment type="subcellular location">
    <subcellularLocation>
        <location evidence="1">Secreted</location>
    </subcellularLocation>
</comment>
<feature type="domain" description="FecR protein" evidence="4">
    <location>
        <begin position="42"/>
        <end position="140"/>
    </location>
</feature>
<evidence type="ECO:0000256" key="3">
    <source>
        <dbReference type="SAM" id="MobiDB-lite"/>
    </source>
</evidence>
<dbReference type="SUPFAM" id="SSF51120">
    <property type="entry name" value="beta-Roll"/>
    <property type="match status" value="2"/>
</dbReference>
<evidence type="ECO:0000256" key="2">
    <source>
        <dbReference type="ARBA" id="ARBA00022525"/>
    </source>
</evidence>
<dbReference type="PROSITE" id="PS00330">
    <property type="entry name" value="HEMOLYSIN_CALCIUM"/>
    <property type="match status" value="5"/>
</dbReference>
<dbReference type="InterPro" id="IPR006860">
    <property type="entry name" value="FecR"/>
</dbReference>
<dbReference type="EMBL" id="JAGTUF010000001">
    <property type="protein sequence ID" value="MBR9970156.1"/>
    <property type="molecule type" value="Genomic_DNA"/>
</dbReference>
<evidence type="ECO:0000256" key="1">
    <source>
        <dbReference type="ARBA" id="ARBA00004613"/>
    </source>
</evidence>
<dbReference type="InterPro" id="IPR011049">
    <property type="entry name" value="Serralysin-like_metalloprot_C"/>
</dbReference>
<evidence type="ECO:0000259" key="4">
    <source>
        <dbReference type="Pfam" id="PF04773"/>
    </source>
</evidence>
<accession>A0ABS5I7D6</accession>
<dbReference type="InterPro" id="IPR050557">
    <property type="entry name" value="RTX_toxin/Mannuronan_C5-epim"/>
</dbReference>
<feature type="region of interest" description="Disordered" evidence="3">
    <location>
        <begin position="198"/>
        <end position="219"/>
    </location>
</feature>
<dbReference type="InterPro" id="IPR018511">
    <property type="entry name" value="Hemolysin-typ_Ca-bd_CS"/>
</dbReference>
<sequence length="673" mass="67715">MIENSSTPVGVAGTVSGTVTVRHDDGSIGTVTTNDKLFSGDILETGAGAAIGIILADRTTVSLGSHGRLSLDEVRYDPATQAGTATLSVDQGAFSLASGQIAHTRPDSLQIRTPVMTIGVRGTTIAGTVGANGHTQVALLPDADGTVGQVTLSNQSGSMVLNTAFTMAEQQSPTSPFAPPVPVSPQTIESRFGQAMQALPPAPQPQTDTPPQQQDDSTTFNWYKPATNISDQVAAKLEAGLGELDFNAMLRELAARGLTEEDLLDLIDEALTSDLGDEEDIDQAEDEAEVSGISLTGTAGDDTLTGGGGDDVLSGLAGADRLYGEAGNDILYGGDGIDSLWGGIGADTLYGGLGGDSLYLGDDHDADVVGYSAADIAAGNVDQVNQVGTEDIVDLSAIASQMNAGNGAGLGGVLAVGDELTAYTNIASPGSEGSGIYKIQWDSNNDQNYDFMVNLWSSISISALFLTPDGRVLLSTASTGTSGDDIASGTAVNGGDGNDILFGLGAAAVLDGGGGNDILYGTAGNDILTGGSGNDTLIGGLGTDQLTGGSGNDVFSFLGGNAAAVGDRLISLGADTITDFDSGSDKIQLNATVFGLNAGDSLTDSINYFEDSSLGNVSGAAGTSGIIAISNGGTVALYYCQDLSNASSSSYQVATLAATDLNGIDAGDFALAS</sequence>
<evidence type="ECO:0000313" key="6">
    <source>
        <dbReference type="Proteomes" id="UP000680714"/>
    </source>
</evidence>
<keyword evidence="6" id="KW-1185">Reference proteome</keyword>
<proteinExistence type="predicted"/>
<dbReference type="Pfam" id="PF04773">
    <property type="entry name" value="FecR"/>
    <property type="match status" value="1"/>
</dbReference>
<dbReference type="RefSeq" id="WP_211545670.1">
    <property type="nucleotide sequence ID" value="NZ_JAGTUF010000001.1"/>
</dbReference>
<dbReference type="Proteomes" id="UP000680714">
    <property type="component" value="Unassembled WGS sequence"/>
</dbReference>
<organism evidence="5 6">
    <name type="scientific">Magnetospirillum sulfuroxidans</name>
    <dbReference type="NCBI Taxonomy" id="611300"/>
    <lineage>
        <taxon>Bacteria</taxon>
        <taxon>Pseudomonadati</taxon>
        <taxon>Pseudomonadota</taxon>
        <taxon>Alphaproteobacteria</taxon>
        <taxon>Rhodospirillales</taxon>
        <taxon>Rhodospirillaceae</taxon>
        <taxon>Magnetospirillum</taxon>
    </lineage>
</organism>
<keyword evidence="2" id="KW-0964">Secreted</keyword>
<feature type="region of interest" description="Disordered" evidence="3">
    <location>
        <begin position="288"/>
        <end position="307"/>
    </location>
</feature>